<organism evidence="3 4">
    <name type="scientific">Actinomyces israelii</name>
    <dbReference type="NCBI Taxonomy" id="1659"/>
    <lineage>
        <taxon>Bacteria</taxon>
        <taxon>Bacillati</taxon>
        <taxon>Actinomycetota</taxon>
        <taxon>Actinomycetes</taxon>
        <taxon>Actinomycetales</taxon>
        <taxon>Actinomycetaceae</taxon>
        <taxon>Actinomyces</taxon>
    </lineage>
</organism>
<keyword evidence="4" id="KW-1185">Reference proteome</keyword>
<evidence type="ECO:0000313" key="3">
    <source>
        <dbReference type="EMBL" id="MCZ0856937.1"/>
    </source>
</evidence>
<feature type="domain" description="CHAT" evidence="2">
    <location>
        <begin position="925"/>
        <end position="1210"/>
    </location>
</feature>
<dbReference type="Proteomes" id="UP001072034">
    <property type="component" value="Unassembled WGS sequence"/>
</dbReference>
<proteinExistence type="predicted"/>
<dbReference type="RefSeq" id="WP_268916623.1">
    <property type="nucleotide sequence ID" value="NZ_JAPTMY010000004.1"/>
</dbReference>
<dbReference type="Gene3D" id="1.25.40.10">
    <property type="entry name" value="Tetratricopeptide repeat domain"/>
    <property type="match status" value="3"/>
</dbReference>
<dbReference type="Pfam" id="PF13374">
    <property type="entry name" value="TPR_10"/>
    <property type="match status" value="2"/>
</dbReference>
<accession>A0ABT4I5C3</accession>
<protein>
    <submittedName>
        <fullName evidence="3">CHAT domain-containing protein</fullName>
    </submittedName>
</protein>
<dbReference type="InterPro" id="IPR011990">
    <property type="entry name" value="TPR-like_helical_dom_sf"/>
</dbReference>
<evidence type="ECO:0000313" key="4">
    <source>
        <dbReference type="Proteomes" id="UP001072034"/>
    </source>
</evidence>
<feature type="region of interest" description="Disordered" evidence="1">
    <location>
        <begin position="969"/>
        <end position="989"/>
    </location>
</feature>
<dbReference type="EMBL" id="JAPTMY010000004">
    <property type="protein sequence ID" value="MCZ0856937.1"/>
    <property type="molecule type" value="Genomic_DNA"/>
</dbReference>
<gene>
    <name evidence="3" type="ORF">OHJ16_02565</name>
</gene>
<evidence type="ECO:0000256" key="1">
    <source>
        <dbReference type="SAM" id="MobiDB-lite"/>
    </source>
</evidence>
<dbReference type="SUPFAM" id="SSF48452">
    <property type="entry name" value="TPR-like"/>
    <property type="match status" value="3"/>
</dbReference>
<sequence>MDDGLPMDEDPSLDEVMAAVDGLPDDDPDWIDLHWHVADALHQRFLDEGDPYDLDEAIRRGTSVVERQGRSSAAHLHDLALMRWDRFAERDDPEDLARFVELLETGLERAEADGTDSELIAKCQSNLAVGLMEGTAADVPEPVRERAVNLWEAALASGQLDEDVERGIKGNLALALSRAGASEEELRRVVARGRRSAAEIVDPEDAAIAHFNLAAALENLHDIAADEGLLEEAIEHTRSGLGLLGTDHRDHPGYTANLVALLRRLSRESGDPAPIDEAVRLGRAALRRIPDDDSDRPLILTNTASALFEAVRSDADLGLLREALGLYRTAIEIAPEGSPDQGVAMVNLVSACRDANEWHPDPALLDEALAQGAEALKVFSVPDLYRAAALTAVGNAQRDRYFETGSLSDLDEARGRAEEALALTPEQHPERAARLTNLAVLLSDDFDERADRSRLDRAIELYRRALGLREPVRSRVAERMNDLALALRDRYRDTENSQDLDEAVDLAQRAAQASTIDGLTHAGYMNNLANALSERYERDGDPADLVAAVERFGEALEAAANRPIEASGYATNLGIALAARARDTGSMDDMDQALLHLGRSIDLLPTSHQARAHRISNLSDAYRQRSVMLEEGGNRALALEDARRAVKTGREAVEAAGASDARLLPALSNLAQSLRWREHLAPGASPSREALEIQRRAALLEEITPAEKFGQSARWARDAEALGDREEAFSAFGRAVSLTTQVAWIGLTLRERRELLTFMWEVLDRAVAHAARQLRLEAFAWADHVRSVLWRQGLQARSLAAESGDKRWASLSGFVRDAQADGRRPSVRPDEQLRLRAHEGAAALGQTVPDPDAYRGLGAESPVVLLVPGDEESLALVLQGFEEPLLIRLPETSKGLLREWGDKLRAEMTDGAGTFRSAPHAIFDCLEWLWGSVAAPILDRIATTGERPHVWWSPVGEFALLPVHAAGVHPRTRPQAGRRHENPSRWPSVQDRAVSSYLPTVRLVGPRPGARSRALDAVLHVSVDVDGRLGSLETERRAVDEALPGARMTRLFDDDATVAAFRAALPECTLLHVSAHGRLDPDDSFEAGIDLADGRFALRDLAASRADAGRLAVLLACESASGDFEAPNEALHAAGAAQQAGFAEVVAATLPVRDSSVVPFVTCLYAAVAAEPTDGAFAPVVARAVAGAVDALRLEPRYAVDPLSWVPYAHFSGRGRSGGPASDR</sequence>
<name>A0ABT4I5C3_9ACTO</name>
<reference evidence="3" key="1">
    <citation type="submission" date="2022-10" db="EMBL/GenBank/DDBJ databases">
        <title>Genome sequence of Actinomyces israelii ATCC 10048.</title>
        <authorList>
            <person name="Watt R.M."/>
            <person name="Tong W.M."/>
        </authorList>
    </citation>
    <scope>NUCLEOTIDE SEQUENCE</scope>
    <source>
        <strain evidence="3">ATCC 10048</strain>
    </source>
</reference>
<evidence type="ECO:0000259" key="2">
    <source>
        <dbReference type="Pfam" id="PF12770"/>
    </source>
</evidence>
<comment type="caution">
    <text evidence="3">The sequence shown here is derived from an EMBL/GenBank/DDBJ whole genome shotgun (WGS) entry which is preliminary data.</text>
</comment>
<dbReference type="SUPFAM" id="SSF81901">
    <property type="entry name" value="HCP-like"/>
    <property type="match status" value="1"/>
</dbReference>
<dbReference type="InterPro" id="IPR024983">
    <property type="entry name" value="CHAT_dom"/>
</dbReference>
<dbReference type="Pfam" id="PF12770">
    <property type="entry name" value="CHAT"/>
    <property type="match status" value="1"/>
</dbReference>